<dbReference type="SUPFAM" id="SSF81665">
    <property type="entry name" value="Calcium ATPase, transmembrane domain M"/>
    <property type="match status" value="1"/>
</dbReference>
<comment type="subcellular location">
    <subcellularLocation>
        <location evidence="1 15">Membrane</location>
        <topology evidence="1 15">Multi-pass membrane protein</topology>
    </subcellularLocation>
</comment>
<dbReference type="SFLD" id="SFLDG00002">
    <property type="entry name" value="C1.7:_P-type_atpase_like"/>
    <property type="match status" value="1"/>
</dbReference>
<accession>A0AAD6PCX9</accession>
<feature type="binding site" evidence="13">
    <location>
        <position position="580"/>
    </location>
    <ligand>
        <name>ATP</name>
        <dbReference type="ChEBI" id="CHEBI:30616"/>
    </ligand>
</feature>
<dbReference type="GO" id="GO:0005524">
    <property type="term" value="F:ATP binding"/>
    <property type="evidence" value="ECO:0007669"/>
    <property type="project" value="UniProtKB-UniRule"/>
</dbReference>
<feature type="transmembrane region" description="Helical" evidence="15">
    <location>
        <begin position="764"/>
        <end position="788"/>
    </location>
</feature>
<feature type="binding site" evidence="13">
    <location>
        <position position="157"/>
    </location>
    <ligand>
        <name>ATP</name>
        <dbReference type="ChEBI" id="CHEBI:30616"/>
    </ligand>
</feature>
<dbReference type="SUPFAM" id="SSF56784">
    <property type="entry name" value="HAD-like"/>
    <property type="match status" value="1"/>
</dbReference>
<evidence type="ECO:0000256" key="14">
    <source>
        <dbReference type="PIRSR" id="PIRSR606539-3"/>
    </source>
</evidence>
<feature type="binding site" evidence="13">
    <location>
        <position position="466"/>
    </location>
    <ligand>
        <name>ATP</name>
        <dbReference type="ChEBI" id="CHEBI:30616"/>
    </ligand>
</feature>
<dbReference type="FunFam" id="3.40.50.1000:FF:000014">
    <property type="entry name" value="Phospholipid-transporting ATPase"/>
    <property type="match status" value="1"/>
</dbReference>
<dbReference type="NCBIfam" id="TIGR01494">
    <property type="entry name" value="ATPase_P-type"/>
    <property type="match status" value="1"/>
</dbReference>
<feature type="transmembrane region" description="Helical" evidence="15">
    <location>
        <begin position="81"/>
        <end position="102"/>
    </location>
</feature>
<dbReference type="InterPro" id="IPR001757">
    <property type="entry name" value="P_typ_ATPase"/>
</dbReference>
<comment type="caution">
    <text evidence="17">The sequence shown here is derived from an EMBL/GenBank/DDBJ whole genome shotgun (WGS) entry which is preliminary data.</text>
</comment>
<dbReference type="Pfam" id="PF16212">
    <property type="entry name" value="PhoLip_ATPase_C"/>
    <property type="match status" value="1"/>
</dbReference>
<comment type="cofactor">
    <cofactor evidence="14">
        <name>Mg(2+)</name>
        <dbReference type="ChEBI" id="CHEBI:18420"/>
    </cofactor>
</comment>
<feature type="binding site" evidence="14">
    <location>
        <position position="159"/>
    </location>
    <ligand>
        <name>Mg(2+)</name>
        <dbReference type="ChEBI" id="CHEBI:18420"/>
    </ligand>
</feature>
<dbReference type="InterPro" id="IPR023214">
    <property type="entry name" value="HAD_sf"/>
</dbReference>
<reference evidence="17 18" key="1">
    <citation type="journal article" date="2023" name="Int. J. Mol. Sci.">
        <title>De Novo Assembly and Annotation of 11 Diverse Shrub Willow (Salix) Genomes Reveals Novel Gene Organization in Sex-Linked Regions.</title>
        <authorList>
            <person name="Hyden B."/>
            <person name="Feng K."/>
            <person name="Yates T.B."/>
            <person name="Jawdy S."/>
            <person name="Cereghino C."/>
            <person name="Smart L.B."/>
            <person name="Muchero W."/>
        </authorList>
    </citation>
    <scope>NUCLEOTIDE SEQUENCE [LARGE SCALE GENOMIC DNA]</scope>
    <source>
        <tissue evidence="17">Shoot tip</tissue>
    </source>
</reference>
<dbReference type="NCBIfam" id="TIGR01652">
    <property type="entry name" value="ATPase-Plipid"/>
    <property type="match status" value="1"/>
</dbReference>
<comment type="similarity">
    <text evidence="2 15">Belongs to the cation transport ATPase (P-type) (TC 3.A.3) family. Type IV subfamily.</text>
</comment>
<feature type="binding site" evidence="13">
    <location>
        <position position="326"/>
    </location>
    <ligand>
        <name>ATP</name>
        <dbReference type="ChEBI" id="CHEBI:30616"/>
    </ligand>
</feature>
<dbReference type="Proteomes" id="UP001162972">
    <property type="component" value="Chromosome 16"/>
</dbReference>
<dbReference type="GO" id="GO:0016887">
    <property type="term" value="F:ATP hydrolysis activity"/>
    <property type="evidence" value="ECO:0007669"/>
    <property type="project" value="InterPro"/>
</dbReference>
<organism evidence="17 18">
    <name type="scientific">Salix udensis</name>
    <dbReference type="NCBI Taxonomy" id="889485"/>
    <lineage>
        <taxon>Eukaryota</taxon>
        <taxon>Viridiplantae</taxon>
        <taxon>Streptophyta</taxon>
        <taxon>Embryophyta</taxon>
        <taxon>Tracheophyta</taxon>
        <taxon>Spermatophyta</taxon>
        <taxon>Magnoliopsida</taxon>
        <taxon>eudicotyledons</taxon>
        <taxon>Gunneridae</taxon>
        <taxon>Pentapetalae</taxon>
        <taxon>rosids</taxon>
        <taxon>fabids</taxon>
        <taxon>Malpighiales</taxon>
        <taxon>Salicaceae</taxon>
        <taxon>Saliceae</taxon>
        <taxon>Salix</taxon>
    </lineage>
</organism>
<dbReference type="PANTHER" id="PTHR24092">
    <property type="entry name" value="PROBABLE PHOSPHOLIPID-TRANSPORTING ATPASE"/>
    <property type="match status" value="1"/>
</dbReference>
<feature type="binding site" evidence="13">
    <location>
        <position position="550"/>
    </location>
    <ligand>
        <name>ATP</name>
        <dbReference type="ChEBI" id="CHEBI:30616"/>
    </ligand>
</feature>
<keyword evidence="3 15" id="KW-0812">Transmembrane</keyword>
<dbReference type="InterPro" id="IPR018303">
    <property type="entry name" value="ATPase_P-typ_P_site"/>
</dbReference>
<dbReference type="EMBL" id="JAPFFJ010000006">
    <property type="protein sequence ID" value="KAJ6423898.1"/>
    <property type="molecule type" value="Genomic_DNA"/>
</dbReference>
<keyword evidence="4 14" id="KW-0479">Metal-binding</keyword>
<feature type="binding site" evidence="13">
    <location>
        <position position="465"/>
    </location>
    <ligand>
        <name>ATP</name>
        <dbReference type="ChEBI" id="CHEBI:30616"/>
    </ligand>
</feature>
<evidence type="ECO:0000259" key="16">
    <source>
        <dbReference type="Pfam" id="PF16212"/>
    </source>
</evidence>
<keyword evidence="7 14" id="KW-0460">Magnesium</keyword>
<feature type="binding site" evidence="13">
    <location>
        <position position="556"/>
    </location>
    <ligand>
        <name>ATP</name>
        <dbReference type="ChEBI" id="CHEBI:30616"/>
    </ligand>
</feature>
<feature type="binding site" evidence="13">
    <location>
        <position position="159"/>
    </location>
    <ligand>
        <name>ATP</name>
        <dbReference type="ChEBI" id="CHEBI:30616"/>
    </ligand>
</feature>
<dbReference type="GO" id="GO:0000287">
    <property type="term" value="F:magnesium ion binding"/>
    <property type="evidence" value="ECO:0007669"/>
    <property type="project" value="UniProtKB-UniRule"/>
</dbReference>
<dbReference type="EC" id="7.6.2.1" evidence="15"/>
<evidence type="ECO:0000256" key="2">
    <source>
        <dbReference type="ARBA" id="ARBA00008109"/>
    </source>
</evidence>
<gene>
    <name evidence="17" type="ORF">OIU84_024800</name>
</gene>
<name>A0AAD6PCX9_9ROSI</name>
<evidence type="ECO:0000256" key="6">
    <source>
        <dbReference type="ARBA" id="ARBA00022840"/>
    </source>
</evidence>
<feature type="binding site" evidence="14">
    <location>
        <position position="580"/>
    </location>
    <ligand>
        <name>Mg(2+)</name>
        <dbReference type="ChEBI" id="CHEBI:18420"/>
    </ligand>
</feature>
<sequence length="894" mass="101797">MATIKCEDPNDNLYSFVGTLHHNEKEYPLSPRQILLRDSKLKNTEFIYGVVIFTGHDTKVMQNALDPPSKRSKIERRMDKIVYLLFSMLILISFIGSFFFGIETMRDFRGGRFRRSLQIIFINQDQDMYDGETKRPAQARTSNLNEELGQVGYIMSDKTGTLTCNLMEFVKCSIAGVAYGHGMTEVERALTRITGDGPLEAVDTLSNLPRYHGDTRSSGNSIKGFNFRDECIMNGQWVNEPHSDVIQLFFQTLAVCNTAVPERNKRTGEITYEAESPDELAFVISAREIGFELFERTQSSVSLDELDPETGKKVTRVYKILQILEFSSHRKMMSVIVRTMENQILLLCKGADSELLKRLSDEGRLFEAKTKEHVKTYAEAGLRVMLIAYRELGEDEYRKWNAEFSKAKVNVTADRIEKMDEVADKIEKDLFLLGATAIEDKLQKGVPECIDKLAQATIKIWVLTGDKMETAVNIGYACSKGDKEAIFKASLKSVKEQLEDGKKQVDSLKECPIEYGLVIDGKSLAFVLDKKLEKKFLELALACASVLCCRSTPKQKALVTRLVKTDCSKTTLAIGDGGNDVSMLQEADIGVGINGVEGMQKSDHVEKGNERAVMSSDFAIAQFRFLERLLLVHGRWCYRRIAMMVCYFFYKNIAFGFTLFWFEAYASFSGQPAYNDWYMSFYNVFFTSLPVIALGVFDQDVSARLCLKYPLLYREGIKNILFSWPFILLWICNGVLSSIIIFFFTVNSMISQAFRRDGQVVDYAILGATMYTCVVWAVNCQIALSINYFTWIQHFLIWGSIAFWYIFLVIYGFLSPRVSTTAYMVFVEACASSILYWLVTVLVVISTLLPYFSFRAFQSRFLPMAHDKLQLQRSEDSEAEMDHAKENLRQINVT</sequence>
<dbReference type="GO" id="GO:0005886">
    <property type="term" value="C:plasma membrane"/>
    <property type="evidence" value="ECO:0007669"/>
    <property type="project" value="TreeGrafter"/>
</dbReference>
<feature type="domain" description="P-type ATPase C-terminal" evidence="16">
    <location>
        <begin position="613"/>
        <end position="863"/>
    </location>
</feature>
<feature type="transmembrane region" description="Helical" evidence="15">
    <location>
        <begin position="641"/>
        <end position="662"/>
    </location>
</feature>
<dbReference type="SFLD" id="SFLDF00027">
    <property type="entry name" value="p-type_atpase"/>
    <property type="match status" value="1"/>
</dbReference>
<comment type="catalytic activity">
    <reaction evidence="11 15">
        <text>ATP + H2O + phospholipidSide 1 = ADP + phosphate + phospholipidSide 2.</text>
        <dbReference type="EC" id="7.6.2.1"/>
    </reaction>
</comment>
<evidence type="ECO:0000313" key="18">
    <source>
        <dbReference type="Proteomes" id="UP001162972"/>
    </source>
</evidence>
<dbReference type="InterPro" id="IPR032630">
    <property type="entry name" value="P_typ_ATPase_c"/>
</dbReference>
<evidence type="ECO:0000256" key="15">
    <source>
        <dbReference type="RuleBase" id="RU362033"/>
    </source>
</evidence>
<proteinExistence type="inferred from homology"/>
<evidence type="ECO:0000256" key="9">
    <source>
        <dbReference type="ARBA" id="ARBA00022989"/>
    </source>
</evidence>
<keyword evidence="9 15" id="KW-1133">Transmembrane helix</keyword>
<feature type="transmembrane region" description="Helical" evidence="15">
    <location>
        <begin position="677"/>
        <end position="698"/>
    </location>
</feature>
<feature type="binding site" evidence="13">
    <location>
        <position position="349"/>
    </location>
    <ligand>
        <name>ATP</name>
        <dbReference type="ChEBI" id="CHEBI:30616"/>
    </ligand>
</feature>
<evidence type="ECO:0000256" key="8">
    <source>
        <dbReference type="ARBA" id="ARBA00022967"/>
    </source>
</evidence>
<dbReference type="Gene3D" id="3.40.50.1000">
    <property type="entry name" value="HAD superfamily/HAD-like"/>
    <property type="match status" value="1"/>
</dbReference>
<dbReference type="PROSITE" id="PS00154">
    <property type="entry name" value="ATPASE_E1_E2"/>
    <property type="match status" value="1"/>
</dbReference>
<evidence type="ECO:0000256" key="5">
    <source>
        <dbReference type="ARBA" id="ARBA00022741"/>
    </source>
</evidence>
<evidence type="ECO:0000256" key="3">
    <source>
        <dbReference type="ARBA" id="ARBA00022692"/>
    </source>
</evidence>
<feature type="active site" description="4-aspartylphosphate intermediate" evidence="12">
    <location>
        <position position="157"/>
    </location>
</feature>
<evidence type="ECO:0000256" key="1">
    <source>
        <dbReference type="ARBA" id="ARBA00004141"/>
    </source>
</evidence>
<evidence type="ECO:0000256" key="10">
    <source>
        <dbReference type="ARBA" id="ARBA00023136"/>
    </source>
</evidence>
<dbReference type="InterPro" id="IPR006539">
    <property type="entry name" value="P-type_ATPase_IV"/>
</dbReference>
<keyword evidence="10 15" id="KW-0472">Membrane</keyword>
<dbReference type="Gene3D" id="3.40.1110.10">
    <property type="entry name" value="Calcium-transporting ATPase, cytoplasmic domain N"/>
    <property type="match status" value="1"/>
</dbReference>
<feature type="binding site" evidence="14">
    <location>
        <position position="576"/>
    </location>
    <ligand>
        <name>Mg(2+)</name>
        <dbReference type="ChEBI" id="CHEBI:18420"/>
    </ligand>
</feature>
<evidence type="ECO:0000256" key="11">
    <source>
        <dbReference type="ARBA" id="ARBA00034036"/>
    </source>
</evidence>
<protein>
    <recommendedName>
        <fullName evidence="15">Phospholipid-transporting ATPase</fullName>
        <ecNumber evidence="15">7.6.2.1</ecNumber>
    </recommendedName>
</protein>
<keyword evidence="6 13" id="KW-0067">ATP-binding</keyword>
<feature type="transmembrane region" description="Helical" evidence="15">
    <location>
        <begin position="795"/>
        <end position="814"/>
    </location>
</feature>
<dbReference type="PRINTS" id="PR00119">
    <property type="entry name" value="CATATPASE"/>
</dbReference>
<feature type="transmembrane region" description="Helical" evidence="15">
    <location>
        <begin position="719"/>
        <end position="744"/>
    </location>
</feature>
<evidence type="ECO:0000256" key="4">
    <source>
        <dbReference type="ARBA" id="ARBA00022723"/>
    </source>
</evidence>
<dbReference type="GO" id="GO:0045332">
    <property type="term" value="P:phospholipid translocation"/>
    <property type="evidence" value="ECO:0007669"/>
    <property type="project" value="TreeGrafter"/>
</dbReference>
<feature type="binding site" evidence="13">
    <location>
        <position position="279"/>
    </location>
    <ligand>
        <name>ATP</name>
        <dbReference type="ChEBI" id="CHEBI:30616"/>
    </ligand>
</feature>
<feature type="binding site" evidence="14">
    <location>
        <position position="157"/>
    </location>
    <ligand>
        <name>Mg(2+)</name>
        <dbReference type="ChEBI" id="CHEBI:18420"/>
    </ligand>
</feature>
<keyword evidence="5 13" id="KW-0547">Nucleotide-binding</keyword>
<dbReference type="InterPro" id="IPR023299">
    <property type="entry name" value="ATPase_P-typ_cyto_dom_N"/>
</dbReference>
<dbReference type="Pfam" id="PF13246">
    <property type="entry name" value="Cation_ATPase"/>
    <property type="match status" value="1"/>
</dbReference>
<keyword evidence="8 15" id="KW-1278">Translocase</keyword>
<dbReference type="InterPro" id="IPR044492">
    <property type="entry name" value="P_typ_ATPase_HD_dom"/>
</dbReference>
<dbReference type="InterPro" id="IPR036412">
    <property type="entry name" value="HAD-like_sf"/>
</dbReference>
<dbReference type="PANTHER" id="PTHR24092:SF165">
    <property type="entry name" value="PHOSPHOLIPID-TRANSPORTING ATPASE 8-RELATED"/>
    <property type="match status" value="1"/>
</dbReference>
<evidence type="ECO:0000256" key="12">
    <source>
        <dbReference type="PIRSR" id="PIRSR606539-1"/>
    </source>
</evidence>
<feature type="binding site" evidence="13">
    <location>
        <position position="579"/>
    </location>
    <ligand>
        <name>ATP</name>
        <dbReference type="ChEBI" id="CHEBI:30616"/>
    </ligand>
</feature>
<evidence type="ECO:0000256" key="7">
    <source>
        <dbReference type="ARBA" id="ARBA00022842"/>
    </source>
</evidence>
<dbReference type="InterPro" id="IPR023298">
    <property type="entry name" value="ATPase_P-typ_TM_dom_sf"/>
</dbReference>
<feature type="binding site" evidence="13">
    <location>
        <position position="158"/>
    </location>
    <ligand>
        <name>ATP</name>
        <dbReference type="ChEBI" id="CHEBI:30616"/>
    </ligand>
</feature>
<feature type="binding site" evidence="13">
    <location>
        <position position="464"/>
    </location>
    <ligand>
        <name>ATP</name>
        <dbReference type="ChEBI" id="CHEBI:30616"/>
    </ligand>
</feature>
<feature type="transmembrane region" description="Helical" evidence="15">
    <location>
        <begin position="834"/>
        <end position="854"/>
    </location>
</feature>
<dbReference type="AlphaFoldDB" id="A0AAD6PCX9"/>
<dbReference type="GO" id="GO:0140326">
    <property type="term" value="F:ATPase-coupled intramembrane lipid transporter activity"/>
    <property type="evidence" value="ECO:0007669"/>
    <property type="project" value="UniProtKB-EC"/>
</dbReference>
<dbReference type="SFLD" id="SFLDS00003">
    <property type="entry name" value="Haloacid_Dehalogenase"/>
    <property type="match status" value="1"/>
</dbReference>
<evidence type="ECO:0000313" key="17">
    <source>
        <dbReference type="EMBL" id="KAJ6423898.1"/>
    </source>
</evidence>
<feature type="binding site" evidence="13">
    <location>
        <position position="383"/>
    </location>
    <ligand>
        <name>ATP</name>
        <dbReference type="ChEBI" id="CHEBI:30616"/>
    </ligand>
</feature>
<keyword evidence="18" id="KW-1185">Reference proteome</keyword>
<evidence type="ECO:0000256" key="13">
    <source>
        <dbReference type="PIRSR" id="PIRSR606539-2"/>
    </source>
</evidence>
<dbReference type="SUPFAM" id="SSF81660">
    <property type="entry name" value="Metal cation-transporting ATPase, ATP-binding domain N"/>
    <property type="match status" value="1"/>
</dbReference>